<dbReference type="EC" id="2.7.7.65" evidence="1"/>
<keyword evidence="5" id="KW-1185">Reference proteome</keyword>
<evidence type="ECO:0000256" key="2">
    <source>
        <dbReference type="SAM" id="Coils"/>
    </source>
</evidence>
<dbReference type="RefSeq" id="WP_237382843.1">
    <property type="nucleotide sequence ID" value="NZ_CP071793.1"/>
</dbReference>
<dbReference type="GO" id="GO:0043709">
    <property type="term" value="P:cell adhesion involved in single-species biofilm formation"/>
    <property type="evidence" value="ECO:0007669"/>
    <property type="project" value="TreeGrafter"/>
</dbReference>
<feature type="coiled-coil region" evidence="2">
    <location>
        <begin position="150"/>
        <end position="184"/>
    </location>
</feature>
<evidence type="ECO:0000313" key="5">
    <source>
        <dbReference type="Proteomes" id="UP000663929"/>
    </source>
</evidence>
<proteinExistence type="predicted"/>
<dbReference type="SUPFAM" id="SSF55073">
    <property type="entry name" value="Nucleotide cyclase"/>
    <property type="match status" value="1"/>
</dbReference>
<dbReference type="CDD" id="cd01949">
    <property type="entry name" value="GGDEF"/>
    <property type="match status" value="1"/>
</dbReference>
<dbReference type="InterPro" id="IPR029787">
    <property type="entry name" value="Nucleotide_cyclase"/>
</dbReference>
<dbReference type="Proteomes" id="UP000663929">
    <property type="component" value="Chromosome"/>
</dbReference>
<dbReference type="PROSITE" id="PS50887">
    <property type="entry name" value="GGDEF"/>
    <property type="match status" value="1"/>
</dbReference>
<dbReference type="FunFam" id="3.30.70.270:FF:000001">
    <property type="entry name" value="Diguanylate cyclase domain protein"/>
    <property type="match status" value="1"/>
</dbReference>
<protein>
    <recommendedName>
        <fullName evidence="1">diguanylate cyclase</fullName>
        <ecNumber evidence="1">2.7.7.65</ecNumber>
    </recommendedName>
</protein>
<evidence type="ECO:0000313" key="4">
    <source>
        <dbReference type="EMBL" id="QTD52741.1"/>
    </source>
</evidence>
<dbReference type="InterPro" id="IPR043128">
    <property type="entry name" value="Rev_trsase/Diguanyl_cyclase"/>
</dbReference>
<dbReference type="GO" id="GO:0005886">
    <property type="term" value="C:plasma membrane"/>
    <property type="evidence" value="ECO:0007669"/>
    <property type="project" value="TreeGrafter"/>
</dbReference>
<gene>
    <name evidence="4" type="ORF">J3U87_09715</name>
</gene>
<reference evidence="4" key="1">
    <citation type="submission" date="2021-03" db="EMBL/GenBank/DDBJ databases">
        <title>Acanthopleuribacteraceae sp. M133.</title>
        <authorList>
            <person name="Wang G."/>
        </authorList>
    </citation>
    <scope>NUCLEOTIDE SEQUENCE</scope>
    <source>
        <strain evidence="4">M133</strain>
    </source>
</reference>
<keyword evidence="2" id="KW-0175">Coiled coil</keyword>
<dbReference type="GO" id="GO:1902201">
    <property type="term" value="P:negative regulation of bacterial-type flagellum-dependent cell motility"/>
    <property type="evidence" value="ECO:0007669"/>
    <property type="project" value="TreeGrafter"/>
</dbReference>
<evidence type="ECO:0000256" key="1">
    <source>
        <dbReference type="ARBA" id="ARBA00012528"/>
    </source>
</evidence>
<dbReference type="EMBL" id="CP071793">
    <property type="protein sequence ID" value="QTD52741.1"/>
    <property type="molecule type" value="Genomic_DNA"/>
</dbReference>
<organism evidence="4 5">
    <name type="scientific">Sulfidibacter corallicola</name>
    <dbReference type="NCBI Taxonomy" id="2818388"/>
    <lineage>
        <taxon>Bacteria</taxon>
        <taxon>Pseudomonadati</taxon>
        <taxon>Acidobacteriota</taxon>
        <taxon>Holophagae</taxon>
        <taxon>Acanthopleuribacterales</taxon>
        <taxon>Acanthopleuribacteraceae</taxon>
        <taxon>Sulfidibacter</taxon>
    </lineage>
</organism>
<sequence length="338" mass="38442">MADSSIGFPQEDALQHLLSVLQVEDTQFETKLQSLQNLLRRIKPNESANILRIKFKAVVRARDEAILRQALEEHATQAEIPEQVKETLNRVLDLLGEASQSSGSYSATLEQAIRELESAKNMVEIRRLSQHLIDQGTEMVAASNRFRDGLGEIASAVNQYQDRIRELEAEVEERTREAQEDNLTGSKNRRAFEIEAEKAIAQARANGSSICLLLLDLDHFKQINDTYGHQVGDDVLVNFAKLVRARIRREDALFRLGGDEFSVLFCHLTLDQAAESAHRIHQYVSKNPYVYKDLKFNLSISGGLTELDDGESMESWFKRTDELLYRAKRGGRNRIIWS</sequence>
<dbReference type="SMART" id="SM00267">
    <property type="entry name" value="GGDEF"/>
    <property type="match status" value="1"/>
</dbReference>
<dbReference type="Gene3D" id="3.30.70.270">
    <property type="match status" value="1"/>
</dbReference>
<evidence type="ECO:0000259" key="3">
    <source>
        <dbReference type="PROSITE" id="PS50887"/>
    </source>
</evidence>
<name>A0A8A4TUF6_SULCO</name>
<dbReference type="NCBIfam" id="TIGR00254">
    <property type="entry name" value="GGDEF"/>
    <property type="match status" value="1"/>
</dbReference>
<dbReference type="AlphaFoldDB" id="A0A8A4TUF6"/>
<dbReference type="Pfam" id="PF00990">
    <property type="entry name" value="GGDEF"/>
    <property type="match status" value="1"/>
</dbReference>
<accession>A0A8A4TUF6</accession>
<dbReference type="InterPro" id="IPR050469">
    <property type="entry name" value="Diguanylate_Cyclase"/>
</dbReference>
<dbReference type="KEGG" id="scor:J3U87_09715"/>
<dbReference type="PANTHER" id="PTHR45138">
    <property type="entry name" value="REGULATORY COMPONENTS OF SENSORY TRANSDUCTION SYSTEM"/>
    <property type="match status" value="1"/>
</dbReference>
<feature type="domain" description="GGDEF" evidence="3">
    <location>
        <begin position="208"/>
        <end position="338"/>
    </location>
</feature>
<dbReference type="InterPro" id="IPR000160">
    <property type="entry name" value="GGDEF_dom"/>
</dbReference>
<dbReference type="GO" id="GO:0052621">
    <property type="term" value="F:diguanylate cyclase activity"/>
    <property type="evidence" value="ECO:0007669"/>
    <property type="project" value="UniProtKB-EC"/>
</dbReference>
<dbReference type="PANTHER" id="PTHR45138:SF24">
    <property type="entry name" value="DIGUANYLATE CYCLASE DGCC-RELATED"/>
    <property type="match status" value="1"/>
</dbReference>